<reference evidence="1 2" key="1">
    <citation type="submission" date="2019-01" db="EMBL/GenBank/DDBJ databases">
        <authorList>
            <person name="Alioto T."/>
            <person name="Alioto T."/>
        </authorList>
    </citation>
    <scope>NUCLEOTIDE SEQUENCE [LARGE SCALE GENOMIC DNA]</scope>
</reference>
<dbReference type="AlphaFoldDB" id="A0A485MPW0"/>
<sequence>MRRTSIQPQGGHLSWDSVGLANLVPPVASLNRDDGKLGQDDGPMDGSSYLLGALSTQTNVSIVIPDGNKCLEPGPLARMGLLLQGHNLQNLILEGCPQEKVNDLGFLDGDRSPPKT</sequence>
<gene>
    <name evidence="1" type="ORF">LYPA_23C017431</name>
</gene>
<dbReference type="EMBL" id="CAAGRJ010005179">
    <property type="protein sequence ID" value="VFV23065.1"/>
    <property type="molecule type" value="Genomic_DNA"/>
</dbReference>
<accession>A0A485MPW0</accession>
<organism evidence="1 2">
    <name type="scientific">Lynx pardinus</name>
    <name type="common">Iberian lynx</name>
    <name type="synonym">Felis pardina</name>
    <dbReference type="NCBI Taxonomy" id="191816"/>
    <lineage>
        <taxon>Eukaryota</taxon>
        <taxon>Metazoa</taxon>
        <taxon>Chordata</taxon>
        <taxon>Craniata</taxon>
        <taxon>Vertebrata</taxon>
        <taxon>Euteleostomi</taxon>
        <taxon>Mammalia</taxon>
        <taxon>Eutheria</taxon>
        <taxon>Laurasiatheria</taxon>
        <taxon>Carnivora</taxon>
        <taxon>Feliformia</taxon>
        <taxon>Felidae</taxon>
        <taxon>Felinae</taxon>
        <taxon>Lynx</taxon>
    </lineage>
</organism>
<evidence type="ECO:0000313" key="2">
    <source>
        <dbReference type="Proteomes" id="UP000386466"/>
    </source>
</evidence>
<keyword evidence="2" id="KW-1185">Reference proteome</keyword>
<protein>
    <submittedName>
        <fullName evidence="1">Uncharacterized protein</fullName>
    </submittedName>
</protein>
<evidence type="ECO:0000313" key="1">
    <source>
        <dbReference type="EMBL" id="VFV23065.1"/>
    </source>
</evidence>
<dbReference type="Proteomes" id="UP000386466">
    <property type="component" value="Unassembled WGS sequence"/>
</dbReference>
<name>A0A485MPW0_LYNPA</name>
<proteinExistence type="predicted"/>